<dbReference type="RefSeq" id="WP_146288452.1">
    <property type="nucleotide sequence ID" value="NZ_CP042304.1"/>
</dbReference>
<dbReference type="InterPro" id="IPR011929">
    <property type="entry name" value="Phage_pept_NlpC/P60"/>
</dbReference>
<dbReference type="EMBL" id="CP042304">
    <property type="protein sequence ID" value="QDZ09643.1"/>
    <property type="molecule type" value="Genomic_DNA"/>
</dbReference>
<feature type="domain" description="NlpC/P60" evidence="5">
    <location>
        <begin position="1"/>
        <end position="138"/>
    </location>
</feature>
<dbReference type="NCBIfam" id="TIGR02219">
    <property type="entry name" value="phage_NlpC_fam"/>
    <property type="match status" value="1"/>
</dbReference>
<dbReference type="Gene3D" id="3.90.1720.10">
    <property type="entry name" value="endopeptidase domain like (from Nostoc punctiforme)"/>
    <property type="match status" value="1"/>
</dbReference>
<evidence type="ECO:0000256" key="3">
    <source>
        <dbReference type="ARBA" id="ARBA00022801"/>
    </source>
</evidence>
<keyword evidence="4" id="KW-0788">Thiol protease</keyword>
<dbReference type="OrthoDB" id="6058745at2"/>
<organism evidence="6 7">
    <name type="scientific">Devosia ginsengisoli</name>
    <dbReference type="NCBI Taxonomy" id="400770"/>
    <lineage>
        <taxon>Bacteria</taxon>
        <taxon>Pseudomonadati</taxon>
        <taxon>Pseudomonadota</taxon>
        <taxon>Alphaproteobacteria</taxon>
        <taxon>Hyphomicrobiales</taxon>
        <taxon>Devosiaceae</taxon>
        <taxon>Devosia</taxon>
    </lineage>
</organism>
<dbReference type="GO" id="GO:0008234">
    <property type="term" value="F:cysteine-type peptidase activity"/>
    <property type="evidence" value="ECO:0007669"/>
    <property type="project" value="UniProtKB-KW"/>
</dbReference>
<dbReference type="InterPro" id="IPR038765">
    <property type="entry name" value="Papain-like_cys_pep_sf"/>
</dbReference>
<dbReference type="AlphaFoldDB" id="A0A5B8LND7"/>
<evidence type="ECO:0000313" key="6">
    <source>
        <dbReference type="EMBL" id="QDZ09643.1"/>
    </source>
</evidence>
<proteinExistence type="inferred from homology"/>
<keyword evidence="7" id="KW-1185">Reference proteome</keyword>
<comment type="similarity">
    <text evidence="1">Belongs to the peptidase C40 family.</text>
</comment>
<dbReference type="SUPFAM" id="SSF54001">
    <property type="entry name" value="Cysteine proteinases"/>
    <property type="match status" value="1"/>
</dbReference>
<evidence type="ECO:0000313" key="7">
    <source>
        <dbReference type="Proteomes" id="UP000315364"/>
    </source>
</evidence>
<dbReference type="Pfam" id="PF00877">
    <property type="entry name" value="NLPC_P60"/>
    <property type="match status" value="1"/>
</dbReference>
<dbReference type="PROSITE" id="PS51935">
    <property type="entry name" value="NLPC_P60"/>
    <property type="match status" value="1"/>
</dbReference>
<dbReference type="InterPro" id="IPR000064">
    <property type="entry name" value="NLP_P60_dom"/>
</dbReference>
<protein>
    <recommendedName>
        <fullName evidence="5">NlpC/P60 domain-containing protein</fullName>
    </recommendedName>
</protein>
<evidence type="ECO:0000256" key="2">
    <source>
        <dbReference type="ARBA" id="ARBA00022670"/>
    </source>
</evidence>
<keyword evidence="3" id="KW-0378">Hydrolase</keyword>
<keyword evidence="2" id="KW-0645">Protease</keyword>
<gene>
    <name evidence="6" type="ORF">FPZ08_02085</name>
</gene>
<accession>A0A5B8LND7</accession>
<evidence type="ECO:0000259" key="5">
    <source>
        <dbReference type="PROSITE" id="PS51935"/>
    </source>
</evidence>
<evidence type="ECO:0000256" key="1">
    <source>
        <dbReference type="ARBA" id="ARBA00007074"/>
    </source>
</evidence>
<evidence type="ECO:0000256" key="4">
    <source>
        <dbReference type="ARBA" id="ARBA00022807"/>
    </source>
</evidence>
<reference evidence="6 7" key="1">
    <citation type="submission" date="2019-07" db="EMBL/GenBank/DDBJ databases">
        <title>Full genome sequence of Devosia sp. Gsoil 520.</title>
        <authorList>
            <person name="Im W.-T."/>
        </authorList>
    </citation>
    <scope>NUCLEOTIDE SEQUENCE [LARGE SCALE GENOMIC DNA]</scope>
    <source>
        <strain evidence="6 7">Gsoil 520</strain>
    </source>
</reference>
<dbReference type="GO" id="GO:0006508">
    <property type="term" value="P:proteolysis"/>
    <property type="evidence" value="ECO:0007669"/>
    <property type="project" value="UniProtKB-KW"/>
</dbReference>
<sequence>MSGDAVVAAARSFLGTPYRHQASLPGAGCDCLGLLRGVWRALYGAEPMAMPAYRADMRDPTNAGALRLAAERLLVAEDGPLGAGQVVLFRLGGMAEAKHCGILVGPERFIHAQERLGVVEANLTEAWARRVSARFRFPGT</sequence>
<dbReference type="Proteomes" id="UP000315364">
    <property type="component" value="Chromosome"/>
</dbReference>
<dbReference type="KEGG" id="dea:FPZ08_02085"/>
<name>A0A5B8LND7_9HYPH</name>